<keyword evidence="1" id="KW-0812">Transmembrane</keyword>
<evidence type="ECO:0000313" key="4">
    <source>
        <dbReference type="Proteomes" id="UP000268084"/>
    </source>
</evidence>
<evidence type="ECO:0000256" key="1">
    <source>
        <dbReference type="SAM" id="Phobius"/>
    </source>
</evidence>
<feature type="chain" id="PRO_5018064926" description="LPXTG-motif cell wall anchor domain-containing protein" evidence="2">
    <location>
        <begin position="28"/>
        <end position="287"/>
    </location>
</feature>
<name>A0A3G8ZSN9_9ACTN</name>
<dbReference type="AlphaFoldDB" id="A0A3G8ZSN9"/>
<dbReference type="Proteomes" id="UP000268084">
    <property type="component" value="Chromosome"/>
</dbReference>
<keyword evidence="2" id="KW-0732">Signal</keyword>
<protein>
    <recommendedName>
        <fullName evidence="5">LPXTG-motif cell wall anchor domain-containing protein</fullName>
    </recommendedName>
</protein>
<keyword evidence="1" id="KW-1133">Transmembrane helix</keyword>
<dbReference type="KEGG" id="nak:EH165_00110"/>
<evidence type="ECO:0008006" key="5">
    <source>
        <dbReference type="Google" id="ProtNLM"/>
    </source>
</evidence>
<keyword evidence="4" id="KW-1185">Reference proteome</keyword>
<accession>A0A3G8ZSN9</accession>
<dbReference type="OrthoDB" id="2991218at2"/>
<reference evidence="3 4" key="1">
    <citation type="submission" date="2018-11" db="EMBL/GenBank/DDBJ databases">
        <authorList>
            <person name="Da X."/>
        </authorList>
    </citation>
    <scope>NUCLEOTIDE SEQUENCE [LARGE SCALE GENOMIC DNA]</scope>
    <source>
        <strain evidence="3 4">S14-144</strain>
    </source>
</reference>
<evidence type="ECO:0000313" key="3">
    <source>
        <dbReference type="EMBL" id="AZI56811.1"/>
    </source>
</evidence>
<feature type="transmembrane region" description="Helical" evidence="1">
    <location>
        <begin position="261"/>
        <end position="279"/>
    </location>
</feature>
<sequence>MSKIYRLLAAASIAVLAGLALVAPASATAPGDTITYEATMNPVELNTPAGAASGKVTVSITGDQVTVTEDVKGLADKLPADTAVLASLGIPAAFAGAAFPHLQHIHIDGMGQCPTAAADTDKNGVVDTVEGQPSYGKIGTTLSISGATDASTAADVTLVPGGANYTYKRTFTINAETLAAIKANKAVVVMHGLNPATAAPAALTAPNSLGVTLPGADKKVAMVATAPALCGVLKASQMVVTPVGAADTGGGSMAARSDNGLLFGLGAALIAGAGAILYTRKRSALQK</sequence>
<gene>
    <name evidence="3" type="ORF">EH165_00110</name>
</gene>
<reference evidence="3 4" key="2">
    <citation type="submission" date="2018-12" db="EMBL/GenBank/DDBJ databases">
        <title>Nakamurella antarcticus sp. nov., isolated from Antarctica South Shetland Islands soil.</title>
        <authorList>
            <person name="Peng F."/>
        </authorList>
    </citation>
    <scope>NUCLEOTIDE SEQUENCE [LARGE SCALE GENOMIC DNA]</scope>
    <source>
        <strain evidence="3 4">S14-144</strain>
    </source>
</reference>
<dbReference type="EMBL" id="CP034170">
    <property type="protein sequence ID" value="AZI56811.1"/>
    <property type="molecule type" value="Genomic_DNA"/>
</dbReference>
<dbReference type="RefSeq" id="WP_124797496.1">
    <property type="nucleotide sequence ID" value="NZ_CP034170.1"/>
</dbReference>
<proteinExistence type="predicted"/>
<evidence type="ECO:0000256" key="2">
    <source>
        <dbReference type="SAM" id="SignalP"/>
    </source>
</evidence>
<feature type="signal peptide" evidence="2">
    <location>
        <begin position="1"/>
        <end position="27"/>
    </location>
</feature>
<organism evidence="3 4">
    <name type="scientific">Nakamurella antarctica</name>
    <dbReference type="NCBI Taxonomy" id="1902245"/>
    <lineage>
        <taxon>Bacteria</taxon>
        <taxon>Bacillati</taxon>
        <taxon>Actinomycetota</taxon>
        <taxon>Actinomycetes</taxon>
        <taxon>Nakamurellales</taxon>
        <taxon>Nakamurellaceae</taxon>
        <taxon>Nakamurella</taxon>
    </lineage>
</organism>
<keyword evidence="1" id="KW-0472">Membrane</keyword>